<evidence type="ECO:0000313" key="2">
    <source>
        <dbReference type="EMBL" id="OWZ15512.1"/>
    </source>
</evidence>
<feature type="region of interest" description="Disordered" evidence="1">
    <location>
        <begin position="138"/>
        <end position="226"/>
    </location>
</feature>
<reference evidence="3" key="1">
    <citation type="submission" date="2017-03" db="EMBL/GenBank/DDBJ databases">
        <title>Phytopthora megakarya and P. palmivora, two closely related causual agents of cacao black pod achieved similar genome size and gene model numbers by different mechanisms.</title>
        <authorList>
            <person name="Ali S."/>
            <person name="Shao J."/>
            <person name="Larry D.J."/>
            <person name="Kronmiller B."/>
            <person name="Shen D."/>
            <person name="Strem M.D."/>
            <person name="Melnick R.L."/>
            <person name="Guiltinan M.J."/>
            <person name="Tyler B.M."/>
            <person name="Meinhardt L.W."/>
            <person name="Bailey B.A."/>
        </authorList>
    </citation>
    <scope>NUCLEOTIDE SEQUENCE [LARGE SCALE GENOMIC DNA]</scope>
    <source>
        <strain evidence="3">zdho120</strain>
    </source>
</reference>
<feature type="compositionally biased region" description="Polar residues" evidence="1">
    <location>
        <begin position="75"/>
        <end position="86"/>
    </location>
</feature>
<feature type="compositionally biased region" description="Basic and acidic residues" evidence="1">
    <location>
        <begin position="1"/>
        <end position="10"/>
    </location>
</feature>
<dbReference type="Proteomes" id="UP000198211">
    <property type="component" value="Unassembled WGS sequence"/>
</dbReference>
<gene>
    <name evidence="2" type="ORF">PHMEG_00010830</name>
</gene>
<comment type="caution">
    <text evidence="2">The sequence shown here is derived from an EMBL/GenBank/DDBJ whole genome shotgun (WGS) entry which is preliminary data.</text>
</comment>
<evidence type="ECO:0000313" key="3">
    <source>
        <dbReference type="Proteomes" id="UP000198211"/>
    </source>
</evidence>
<protein>
    <submittedName>
        <fullName evidence="2">Uncharacterized protein</fullName>
    </submittedName>
</protein>
<sequence>MQGEFDDKLAQQDQSADVGQNNWLTNAQNALEERERILKAQWSNLKQESKATVMQNQMLTVLQAALSQIAPNSATGMQSESLSSPDPATPNPVRAVAAKNSKTPIIRASLIVASALQSSTVDQKREIKCETLPVKCATQESPNASQTSPTARRTEPQVARRSAARTEEYKLSSSKRSQPKKAKENSDPLPDDPDDSEPSHSDNDASRGGSSGSSDAESFSSEDEDIEMTTTMTTADGTTIWNCRPYMGYTNQKKFVEKASRDNRELDGHSDQRLVYAATQIYTSRLKTNATQIQEAVHWYYRFIFGKVLYDEDDRPRNPIFFYRLNAAATKAEVKFKSSSKLRESHIRRINKKLRNDQLKRALKGHRFQSTTDLERALCRHEDVWREEGYDSPAPKKPRDFRADNVYGRTQNRGPTRRQGRAFVTQGDTEPAQDSQFQHEPQNPEVVTEQAEAHSKSISEFRNGGTNGEVFRVAENQLWMSPNPHSGQGVARPENWDDFCEKCKKWGNVKPTVGPE</sequence>
<feature type="compositionally biased region" description="Polar residues" evidence="1">
    <location>
        <begin position="138"/>
        <end position="151"/>
    </location>
</feature>
<feature type="region of interest" description="Disordered" evidence="1">
    <location>
        <begin position="75"/>
        <end position="94"/>
    </location>
</feature>
<dbReference type="AlphaFoldDB" id="A0A225WD91"/>
<feature type="compositionally biased region" description="Polar residues" evidence="1">
    <location>
        <begin position="426"/>
        <end position="441"/>
    </location>
</feature>
<feature type="compositionally biased region" description="Low complexity" evidence="1">
    <location>
        <begin position="206"/>
        <end position="219"/>
    </location>
</feature>
<feature type="compositionally biased region" description="Polar residues" evidence="1">
    <location>
        <begin position="11"/>
        <end position="22"/>
    </location>
</feature>
<proteinExistence type="predicted"/>
<dbReference type="OrthoDB" id="111316at2759"/>
<name>A0A225WD91_9STRA</name>
<dbReference type="STRING" id="4795.A0A225WD91"/>
<organism evidence="2 3">
    <name type="scientific">Phytophthora megakarya</name>
    <dbReference type="NCBI Taxonomy" id="4795"/>
    <lineage>
        <taxon>Eukaryota</taxon>
        <taxon>Sar</taxon>
        <taxon>Stramenopiles</taxon>
        <taxon>Oomycota</taxon>
        <taxon>Peronosporomycetes</taxon>
        <taxon>Peronosporales</taxon>
        <taxon>Peronosporaceae</taxon>
        <taxon>Phytophthora</taxon>
    </lineage>
</organism>
<evidence type="ECO:0000256" key="1">
    <source>
        <dbReference type="SAM" id="MobiDB-lite"/>
    </source>
</evidence>
<accession>A0A225WD91</accession>
<feature type="region of interest" description="Disordered" evidence="1">
    <location>
        <begin position="1"/>
        <end position="22"/>
    </location>
</feature>
<feature type="region of interest" description="Disordered" evidence="1">
    <location>
        <begin position="387"/>
        <end position="464"/>
    </location>
</feature>
<keyword evidence="3" id="KW-1185">Reference proteome</keyword>
<dbReference type="EMBL" id="NBNE01001109">
    <property type="protein sequence ID" value="OWZ15512.1"/>
    <property type="molecule type" value="Genomic_DNA"/>
</dbReference>